<dbReference type="Proteomes" id="UP000002620">
    <property type="component" value="Chromosome"/>
</dbReference>
<dbReference type="InterPro" id="IPR052341">
    <property type="entry name" value="LOG_family_nucleotidases"/>
</dbReference>
<dbReference type="NCBIfam" id="TIGR00725">
    <property type="entry name" value="TIGR00725 family protein"/>
    <property type="match status" value="1"/>
</dbReference>
<accession>C9R7Y5</accession>
<dbReference type="PANTHER" id="PTHR43393">
    <property type="entry name" value="CYTOKININ RIBOSIDE 5'-MONOPHOSPHATE PHOSPHORIBOHYDROLASE"/>
    <property type="match status" value="1"/>
</dbReference>
<dbReference type="eggNOG" id="COG1611">
    <property type="taxonomic scope" value="Bacteria"/>
</dbReference>
<dbReference type="RefSeq" id="WP_015739291.1">
    <property type="nucleotide sequence ID" value="NC_013385.1"/>
</dbReference>
<gene>
    <name evidence="1" type="ordered locus">Adeg_1307</name>
</gene>
<dbReference type="OrthoDB" id="9794907at2"/>
<dbReference type="Pfam" id="PF18306">
    <property type="entry name" value="LDcluster4"/>
    <property type="match status" value="1"/>
</dbReference>
<dbReference type="STRING" id="429009.Adeg_1307"/>
<name>C9R7Y5_AMMDK</name>
<dbReference type="PANTHER" id="PTHR43393:SF3">
    <property type="entry name" value="LYSINE DECARBOXYLASE-LIKE PROTEIN"/>
    <property type="match status" value="1"/>
</dbReference>
<dbReference type="InterPro" id="IPR041164">
    <property type="entry name" value="LDcluster4"/>
</dbReference>
<evidence type="ECO:0008006" key="3">
    <source>
        <dbReference type="Google" id="ProtNLM"/>
    </source>
</evidence>
<proteinExistence type="predicted"/>
<protein>
    <recommendedName>
        <fullName evidence="3">TIGR00725 family protein</fullName>
    </recommendedName>
</protein>
<dbReference type="Gene3D" id="3.40.50.450">
    <property type="match status" value="1"/>
</dbReference>
<reference evidence="1 2" key="1">
    <citation type="submission" date="2009-10" db="EMBL/GenBank/DDBJ databases">
        <title>Complete sequence of chromosome of Ammonifex degensii KC4.</title>
        <authorList>
            <consortium name="US DOE Joint Genome Institute"/>
            <person name="Kerfeld C."/>
            <person name="Goodner B."/>
            <person name="Huber H."/>
            <person name="Stetter K."/>
            <person name="Lucas S."/>
            <person name="Copeland A."/>
            <person name="Lapidus A."/>
            <person name="Glavina del Rio T."/>
            <person name="Dalin E."/>
            <person name="Tice H."/>
            <person name="Bruce D."/>
            <person name="Goodwin L."/>
            <person name="Pitluck S."/>
            <person name="Saunders E."/>
            <person name="Brettin T."/>
            <person name="Detter J.C."/>
            <person name="Han C."/>
            <person name="Larimer F."/>
            <person name="Land M."/>
            <person name="Hauser L."/>
            <person name="Kyrpides N."/>
            <person name="Ovchinnikova G."/>
            <person name="Richardson P."/>
        </authorList>
    </citation>
    <scope>NUCLEOTIDE SEQUENCE [LARGE SCALE GENOMIC DNA]</scope>
    <source>
        <strain evidence="2">DSM 10501 / KC4</strain>
    </source>
</reference>
<evidence type="ECO:0000313" key="2">
    <source>
        <dbReference type="Proteomes" id="UP000002620"/>
    </source>
</evidence>
<dbReference type="GO" id="GO:0005829">
    <property type="term" value="C:cytosol"/>
    <property type="evidence" value="ECO:0007669"/>
    <property type="project" value="TreeGrafter"/>
</dbReference>
<dbReference type="SUPFAM" id="SSF102405">
    <property type="entry name" value="MCP/YpsA-like"/>
    <property type="match status" value="1"/>
</dbReference>
<dbReference type="InterPro" id="IPR005268">
    <property type="entry name" value="CHP00725"/>
</dbReference>
<evidence type="ECO:0000313" key="1">
    <source>
        <dbReference type="EMBL" id="ACX52414.1"/>
    </source>
</evidence>
<dbReference type="KEGG" id="adg:Adeg_1307"/>
<keyword evidence="2" id="KW-1185">Reference proteome</keyword>
<sequence length="148" mass="14891">MRYVAVVGSGECSPEIGSLAYEVGKELARRNAVVLCGGRGGVMAEVARGVREEGGVVIGILPGTSRTEGNPHLSFSLPTGLGEARNAVIACAADVLIAVGGGYGTLSEVALALKRGKKVIGLAFSFPDVPGVIPASTPAEAVDLAFSP</sequence>
<dbReference type="EMBL" id="CP001785">
    <property type="protein sequence ID" value="ACX52414.1"/>
    <property type="molecule type" value="Genomic_DNA"/>
</dbReference>
<organism evidence="1 2">
    <name type="scientific">Ammonifex degensii (strain DSM 10501 / KC4)</name>
    <dbReference type="NCBI Taxonomy" id="429009"/>
    <lineage>
        <taxon>Bacteria</taxon>
        <taxon>Bacillati</taxon>
        <taxon>Bacillota</taxon>
        <taxon>Clostridia</taxon>
        <taxon>Thermoanaerobacterales</taxon>
        <taxon>Thermoanaerobacteraceae</taxon>
        <taxon>Ammonifex</taxon>
    </lineage>
</organism>
<dbReference type="HOGENOM" id="CLU_107614_1_1_9"/>
<dbReference type="AlphaFoldDB" id="C9R7Y5"/>